<feature type="transmembrane region" description="Helical" evidence="1">
    <location>
        <begin position="9"/>
        <end position="26"/>
    </location>
</feature>
<evidence type="ECO:0000256" key="1">
    <source>
        <dbReference type="SAM" id="Phobius"/>
    </source>
</evidence>
<name>A0A7I8DHX1_9FIRM</name>
<organism evidence="2 3">
    <name type="scientific">Anaerocolumna chitinilytica</name>
    <dbReference type="NCBI Taxonomy" id="1727145"/>
    <lineage>
        <taxon>Bacteria</taxon>
        <taxon>Bacillati</taxon>
        <taxon>Bacillota</taxon>
        <taxon>Clostridia</taxon>
        <taxon>Lachnospirales</taxon>
        <taxon>Lachnospiraceae</taxon>
        <taxon>Anaerocolumna</taxon>
    </lineage>
</organism>
<gene>
    <name evidence="2" type="ORF">bsdcttw_11390</name>
</gene>
<sequence>MIKKLYKQYKLYLVLLILILMAFLLWKLNGPSGNIGDFGLNLFTELIGIFITVALVERIISKQKSKEMIPVKAAVYREIQVLMSRIIGFWAEVYDCSVPGDNPQNVRDLLNADCFQKMRINLNMDSNANVYPETTWWNWFESNGKEFQDRCNAILNRYFIYLEPNLYKELHYLLNDSLLFDSMRNTVIIRRVDEREGIPKPKVLEYYLYMQESTYKTLLNIYDWCEETYRELTDLNYEVHKVQINYANKKLSVPKSMIDYSELLEQTSKFIKWQEDHKVIEEQ</sequence>
<evidence type="ECO:0000313" key="3">
    <source>
        <dbReference type="Proteomes" id="UP000515703"/>
    </source>
</evidence>
<keyword evidence="3" id="KW-1185">Reference proteome</keyword>
<reference evidence="2 3" key="2">
    <citation type="submission" date="2020-08" db="EMBL/GenBank/DDBJ databases">
        <authorList>
            <person name="Ueki A."/>
            <person name="Tonouchi A."/>
        </authorList>
    </citation>
    <scope>NUCLEOTIDE SEQUENCE [LARGE SCALE GENOMIC DNA]</scope>
    <source>
        <strain evidence="2 3">CTTW</strain>
    </source>
</reference>
<keyword evidence="1" id="KW-0472">Membrane</keyword>
<accession>A0A7I8DHX1</accession>
<dbReference type="Proteomes" id="UP000515703">
    <property type="component" value="Chromosome"/>
</dbReference>
<keyword evidence="1" id="KW-0812">Transmembrane</keyword>
<dbReference type="RefSeq" id="WP_185258449.1">
    <property type="nucleotide sequence ID" value="NZ_AP023368.1"/>
</dbReference>
<dbReference type="KEGG" id="acht:bsdcttw_11390"/>
<feature type="transmembrane region" description="Helical" evidence="1">
    <location>
        <begin position="38"/>
        <end position="56"/>
    </location>
</feature>
<dbReference type="AlphaFoldDB" id="A0A7I8DHX1"/>
<keyword evidence="1" id="KW-1133">Transmembrane helix</keyword>
<protein>
    <submittedName>
        <fullName evidence="2">Uncharacterized protein</fullName>
    </submittedName>
</protein>
<evidence type="ECO:0000313" key="2">
    <source>
        <dbReference type="EMBL" id="BCJ98098.1"/>
    </source>
</evidence>
<dbReference type="EMBL" id="AP023368">
    <property type="protein sequence ID" value="BCJ98098.1"/>
    <property type="molecule type" value="Genomic_DNA"/>
</dbReference>
<reference evidence="2 3" key="1">
    <citation type="submission" date="2020-08" db="EMBL/GenBank/DDBJ databases">
        <title>Draft genome sequencing of an Anaerocolumna strain isolated from anoxic soil subjected to BSD treatment.</title>
        <authorList>
            <person name="Uek A."/>
            <person name="Tonouchi A."/>
        </authorList>
    </citation>
    <scope>NUCLEOTIDE SEQUENCE [LARGE SCALE GENOMIC DNA]</scope>
    <source>
        <strain evidence="2 3">CTTW</strain>
    </source>
</reference>
<proteinExistence type="predicted"/>